<dbReference type="AlphaFoldDB" id="A0AA91PBY8"/>
<gene>
    <name evidence="4" type="ORF">B8W67_16545</name>
</gene>
<protein>
    <submittedName>
        <fullName evidence="4">Hemophore</fullName>
    </submittedName>
</protein>
<reference evidence="4 5" key="1">
    <citation type="submission" date="2017-04" db="EMBL/GenBank/DDBJ databases">
        <title>The new phylogeny of genus Mycobacterium.</title>
        <authorList>
            <person name="Tortoli E."/>
            <person name="Trovato A."/>
            <person name="Cirillo D.M."/>
        </authorList>
    </citation>
    <scope>NUCLEOTIDE SEQUENCE [LARGE SCALE GENOMIC DNA]</scope>
    <source>
        <strain evidence="4 5">KCTC 19819</strain>
    </source>
</reference>
<keyword evidence="5" id="KW-1185">Reference proteome</keyword>
<feature type="region of interest" description="Disordered" evidence="1">
    <location>
        <begin position="157"/>
        <end position="179"/>
    </location>
</feature>
<dbReference type="NCBIfam" id="TIGR04529">
    <property type="entry name" value="MTB_hemophore"/>
    <property type="match status" value="1"/>
</dbReference>
<dbReference type="InterPro" id="IPR032407">
    <property type="entry name" value="MHB"/>
</dbReference>
<accession>A0AA91PBY8</accession>
<dbReference type="EMBL" id="NCXO01000046">
    <property type="protein sequence ID" value="OSC31161.1"/>
    <property type="molecule type" value="Genomic_DNA"/>
</dbReference>
<evidence type="ECO:0000313" key="4">
    <source>
        <dbReference type="EMBL" id="OSC31161.1"/>
    </source>
</evidence>
<dbReference type="InterPro" id="IPR030937">
    <property type="entry name" value="Hemophore_Rv0203"/>
</dbReference>
<organism evidence="4 5">
    <name type="scientific">Mycolicibacillus koreensis</name>
    <dbReference type="NCBI Taxonomy" id="1069220"/>
    <lineage>
        <taxon>Bacteria</taxon>
        <taxon>Bacillati</taxon>
        <taxon>Actinomycetota</taxon>
        <taxon>Actinomycetes</taxon>
        <taxon>Mycobacteriales</taxon>
        <taxon>Mycobacteriaceae</taxon>
        <taxon>Mycolicibacillus</taxon>
    </lineage>
</organism>
<evidence type="ECO:0000259" key="3">
    <source>
        <dbReference type="Pfam" id="PF16525"/>
    </source>
</evidence>
<evidence type="ECO:0000313" key="5">
    <source>
        <dbReference type="Proteomes" id="UP000193577"/>
    </source>
</evidence>
<dbReference type="GO" id="GO:0020037">
    <property type="term" value="F:heme binding"/>
    <property type="evidence" value="ECO:0007669"/>
    <property type="project" value="InterPro"/>
</dbReference>
<dbReference type="GO" id="GO:0015886">
    <property type="term" value="P:heme transport"/>
    <property type="evidence" value="ECO:0007669"/>
    <property type="project" value="InterPro"/>
</dbReference>
<name>A0AA91PBY8_9MYCO</name>
<feature type="domain" description="Haemophore haem-binding" evidence="3">
    <location>
        <begin position="38"/>
        <end position="115"/>
    </location>
</feature>
<dbReference type="InterPro" id="IPR038378">
    <property type="entry name" value="MHB_sf"/>
</dbReference>
<dbReference type="Proteomes" id="UP000193577">
    <property type="component" value="Unassembled WGS sequence"/>
</dbReference>
<dbReference type="Gene3D" id="1.20.20.20">
    <property type="entry name" value="Haemophore, haem-binding domain"/>
    <property type="match status" value="1"/>
</dbReference>
<evidence type="ECO:0000256" key="1">
    <source>
        <dbReference type="SAM" id="MobiDB-lite"/>
    </source>
</evidence>
<feature type="signal peptide" evidence="2">
    <location>
        <begin position="1"/>
        <end position="29"/>
    </location>
</feature>
<dbReference type="NCBIfam" id="TIGR04530">
    <property type="entry name" value="hemophoreRv0203"/>
    <property type="match status" value="1"/>
</dbReference>
<comment type="caution">
    <text evidence="4">The sequence shown here is derived from an EMBL/GenBank/DDBJ whole genome shotgun (WGS) entry which is preliminary data.</text>
</comment>
<dbReference type="Pfam" id="PF16525">
    <property type="entry name" value="MHB"/>
    <property type="match status" value="1"/>
</dbReference>
<evidence type="ECO:0000256" key="2">
    <source>
        <dbReference type="SAM" id="SignalP"/>
    </source>
</evidence>
<feature type="chain" id="PRO_5041735453" evidence="2">
    <location>
        <begin position="30"/>
        <end position="179"/>
    </location>
</feature>
<keyword evidence="2" id="KW-0732">Signal</keyword>
<proteinExistence type="predicted"/>
<sequence>MFGAAFGATSKVGVAVAAAALGGALSVLGAPTAVAKPDPCAASSVAKTVSSVSDKTGEYLEKNPETDRVLSQALKEQAGPQTLMGLKSYFDANPKVGNDLREISAPLTDLTTKCELPISLPQMLGLLQNVQNQGGLPGQLPAQLPNPADVLGKTGRLPGPAGVVNNTGELPAAVDATTH</sequence>